<accession>A0A061FVY4</accession>
<dbReference type="HOGENOM" id="CLU_1698655_0_0_1"/>
<sequence length="155" mass="17031">MCGVGVHMPVMTGCESVTDDIACARCEGAHNGISCARCGGAYNDSSYVQCGSAYDLGDAVLDWIFIAVKIPPISFGQKFCYSENAFSLQRETLGWMALTFALDFRCSEMHSRCSEKPLVFKFKDSWILGRGASSCSSYDRLLEHSMIVSTLESLY</sequence>
<evidence type="ECO:0000313" key="2">
    <source>
        <dbReference type="Proteomes" id="UP000026915"/>
    </source>
</evidence>
<evidence type="ECO:0000313" key="1">
    <source>
        <dbReference type="EMBL" id="EOY21223.1"/>
    </source>
</evidence>
<organism evidence="1 2">
    <name type="scientific">Theobroma cacao</name>
    <name type="common">Cacao</name>
    <name type="synonym">Cocoa</name>
    <dbReference type="NCBI Taxonomy" id="3641"/>
    <lineage>
        <taxon>Eukaryota</taxon>
        <taxon>Viridiplantae</taxon>
        <taxon>Streptophyta</taxon>
        <taxon>Embryophyta</taxon>
        <taxon>Tracheophyta</taxon>
        <taxon>Spermatophyta</taxon>
        <taxon>Magnoliopsida</taxon>
        <taxon>eudicotyledons</taxon>
        <taxon>Gunneridae</taxon>
        <taxon>Pentapetalae</taxon>
        <taxon>rosids</taxon>
        <taxon>malvids</taxon>
        <taxon>Malvales</taxon>
        <taxon>Malvaceae</taxon>
        <taxon>Byttnerioideae</taxon>
        <taxon>Theobroma</taxon>
    </lineage>
</organism>
<reference evidence="1 2" key="1">
    <citation type="journal article" date="2013" name="Genome Biol.">
        <title>The genome sequence of the most widely cultivated cacao type and its use to identify candidate genes regulating pod color.</title>
        <authorList>
            <person name="Motamayor J.C."/>
            <person name="Mockaitis K."/>
            <person name="Schmutz J."/>
            <person name="Haiminen N."/>
            <person name="Iii D.L."/>
            <person name="Cornejo O."/>
            <person name="Findley S.D."/>
            <person name="Zheng P."/>
            <person name="Utro F."/>
            <person name="Royaert S."/>
            <person name="Saski C."/>
            <person name="Jenkins J."/>
            <person name="Podicheti R."/>
            <person name="Zhao M."/>
            <person name="Scheffler B.E."/>
            <person name="Stack J.C."/>
            <person name="Feltus F.A."/>
            <person name="Mustiga G.M."/>
            <person name="Amores F."/>
            <person name="Phillips W."/>
            <person name="Marelli J.P."/>
            <person name="May G.D."/>
            <person name="Shapiro H."/>
            <person name="Ma J."/>
            <person name="Bustamante C.D."/>
            <person name="Schnell R.J."/>
            <person name="Main D."/>
            <person name="Gilbert D."/>
            <person name="Parida L."/>
            <person name="Kuhn D.N."/>
        </authorList>
    </citation>
    <scope>NUCLEOTIDE SEQUENCE [LARGE SCALE GENOMIC DNA]</scope>
    <source>
        <strain evidence="2">cv. Matina 1-6</strain>
    </source>
</reference>
<proteinExistence type="predicted"/>
<gene>
    <name evidence="1" type="ORF">TCM_012603</name>
</gene>
<dbReference type="InParanoid" id="A0A061FVY4"/>
<dbReference type="Proteomes" id="UP000026915">
    <property type="component" value="Chromosome 3"/>
</dbReference>
<protein>
    <submittedName>
        <fullName evidence="1">Uncharacterized protein</fullName>
    </submittedName>
</protein>
<dbReference type="Gramene" id="EOY21223">
    <property type="protein sequence ID" value="EOY21223"/>
    <property type="gene ID" value="TCM_012603"/>
</dbReference>
<name>A0A061FVY4_THECC</name>
<dbReference type="EMBL" id="CM001881">
    <property type="protein sequence ID" value="EOY21223.1"/>
    <property type="molecule type" value="Genomic_DNA"/>
</dbReference>
<dbReference type="AlphaFoldDB" id="A0A061FVY4"/>
<keyword evidence="2" id="KW-1185">Reference proteome</keyword>